<dbReference type="InterPro" id="IPR051792">
    <property type="entry name" value="GGT_bact"/>
</dbReference>
<keyword evidence="2" id="KW-0808">Transferase</keyword>
<keyword evidence="3" id="KW-0378">Hydrolase</keyword>
<organism evidence="6 7">
    <name type="scientific">Acidovorax bellezanensis</name>
    <dbReference type="NCBI Taxonomy" id="2976702"/>
    <lineage>
        <taxon>Bacteria</taxon>
        <taxon>Pseudomonadati</taxon>
        <taxon>Pseudomonadota</taxon>
        <taxon>Betaproteobacteria</taxon>
        <taxon>Burkholderiales</taxon>
        <taxon>Comamonadaceae</taxon>
        <taxon>Acidovorax</taxon>
    </lineage>
</organism>
<dbReference type="PANTHER" id="PTHR43199">
    <property type="entry name" value="GLUTATHIONE HYDROLASE"/>
    <property type="match status" value="1"/>
</dbReference>
<dbReference type="InterPro" id="IPR029055">
    <property type="entry name" value="Ntn_hydrolases_N"/>
</dbReference>
<keyword evidence="4" id="KW-0865">Zymogen</keyword>
<dbReference type="InterPro" id="IPR043138">
    <property type="entry name" value="GGT_lsub"/>
</dbReference>
<proteinExistence type="inferred from homology"/>
<name>A0ABT2PGH8_9BURK</name>
<feature type="signal peptide" evidence="5">
    <location>
        <begin position="1"/>
        <end position="20"/>
    </location>
</feature>
<dbReference type="SUPFAM" id="SSF56235">
    <property type="entry name" value="N-terminal nucleophile aminohydrolases (Ntn hydrolases)"/>
    <property type="match status" value="1"/>
</dbReference>
<dbReference type="InterPro" id="IPR043137">
    <property type="entry name" value="GGT_ssub_C"/>
</dbReference>
<evidence type="ECO:0000256" key="1">
    <source>
        <dbReference type="ARBA" id="ARBA00009381"/>
    </source>
</evidence>
<gene>
    <name evidence="6" type="ORF">N0K08_01270</name>
</gene>
<dbReference type="Proteomes" id="UP001525968">
    <property type="component" value="Unassembled WGS sequence"/>
</dbReference>
<evidence type="ECO:0000313" key="7">
    <source>
        <dbReference type="Proteomes" id="UP001525968"/>
    </source>
</evidence>
<evidence type="ECO:0000256" key="3">
    <source>
        <dbReference type="ARBA" id="ARBA00022801"/>
    </source>
</evidence>
<sequence length="649" mass="68086">MPPCAPQPQHWIFWRRAALAASAAVAAALTACSHLSPENPPDSLADSTLAATEPEAASGLSEQPGSAMRDFAVASGHPLATEAGVRMLRAGGSAVDAAIAVQMVLTLVEPQSSGIGGGAFLLHAQGSRVQAYDGRETAPAGATENLFLQADGQALPFNAAAASGRSVGVPGAVRMLEQAHREHGRLPWSQLFQPAIDLAERGFAVSPRLNTLLYKDPLLARDPVARQYFYDAQGQPWPVGHLLKNPELAHVLRGIAAQGSRALHEGPTAQAIVHAVQTHPTAPGTLSLADLAAYQPRQRSALCHEQQIGTPASPYSVRLCGFPPPGSGAIAIGQILGMLRHTPAHALPLDGDGLPSAEWLHYYSEASRLAYADRALYLADPDFVQPPAGQWLSLLDPAYLAQRARLIGPHSMASAPAGQPAARPARVSYAPMLPQPEYGTSHISIVDARGNALALTTTIEAQFGSRLMVNTSAGSGPTRPGPAGPGLARPGGFLLNNQLTDFSFMPRNAAGQPVANRVQPGKRPRSSMAPTLVFDQATGQLLATTGSPGGAHIIHYTAKALYGVLRWGLMPQQAIDLPNFANTGGPLLLEQQRFPAATVQALKARGGAVQEREMTSGLQMIMRGSAHGTPLWFGGSDARREGRVMGGTP</sequence>
<dbReference type="PANTHER" id="PTHR43199:SF1">
    <property type="entry name" value="GLUTATHIONE HYDROLASE PROENZYME"/>
    <property type="match status" value="1"/>
</dbReference>
<evidence type="ECO:0000256" key="5">
    <source>
        <dbReference type="SAM" id="SignalP"/>
    </source>
</evidence>
<reference evidence="6 7" key="1">
    <citation type="submission" date="2022-09" db="EMBL/GenBank/DDBJ databases">
        <title>Draft genome of isolate Be4.</title>
        <authorList>
            <person name="Sanchez-Castro I."/>
            <person name="Martinez-Rodriguez P."/>
            <person name="Descostes M."/>
            <person name="Merroun M."/>
        </authorList>
    </citation>
    <scope>NUCLEOTIDE SEQUENCE [LARGE SCALE GENOMIC DNA]</scope>
    <source>
        <strain evidence="6 7">Be4</strain>
    </source>
</reference>
<keyword evidence="5" id="KW-0732">Signal</keyword>
<accession>A0ABT2PGH8</accession>
<dbReference type="Gene3D" id="3.60.20.40">
    <property type="match status" value="1"/>
</dbReference>
<evidence type="ECO:0000256" key="4">
    <source>
        <dbReference type="ARBA" id="ARBA00023145"/>
    </source>
</evidence>
<keyword evidence="7" id="KW-1185">Reference proteome</keyword>
<dbReference type="EMBL" id="JAODYH010000001">
    <property type="protein sequence ID" value="MCT9809253.1"/>
    <property type="molecule type" value="Genomic_DNA"/>
</dbReference>
<dbReference type="Gene3D" id="1.10.246.130">
    <property type="match status" value="1"/>
</dbReference>
<dbReference type="RefSeq" id="WP_261498176.1">
    <property type="nucleotide sequence ID" value="NZ_JAODYH010000001.1"/>
</dbReference>
<protein>
    <submittedName>
        <fullName evidence="6">Gamma-glutamyltransferase family protein</fullName>
    </submittedName>
</protein>
<dbReference type="PRINTS" id="PR01210">
    <property type="entry name" value="GGTRANSPTASE"/>
</dbReference>
<evidence type="ECO:0000313" key="6">
    <source>
        <dbReference type="EMBL" id="MCT9809253.1"/>
    </source>
</evidence>
<dbReference type="Pfam" id="PF01019">
    <property type="entry name" value="G_glu_transpept"/>
    <property type="match status" value="2"/>
</dbReference>
<comment type="caution">
    <text evidence="6">The sequence shown here is derived from an EMBL/GenBank/DDBJ whole genome shotgun (WGS) entry which is preliminary data.</text>
</comment>
<evidence type="ECO:0000256" key="2">
    <source>
        <dbReference type="ARBA" id="ARBA00022679"/>
    </source>
</evidence>
<comment type="similarity">
    <text evidence="1">Belongs to the gamma-glutamyltransferase family.</text>
</comment>
<feature type="chain" id="PRO_5046861292" evidence="5">
    <location>
        <begin position="21"/>
        <end position="649"/>
    </location>
</feature>